<accession>A0A1I2N4U4</accession>
<dbReference type="RefSeq" id="WP_089752054.1">
    <property type="nucleotide sequence ID" value="NZ_FOOG01000017.1"/>
</dbReference>
<protein>
    <recommendedName>
        <fullName evidence="3">Threonine dehydratase</fullName>
    </recommendedName>
</protein>
<sequence length="90" mass="10558">MKMVFQVTITRKKDDLTLEFTLRGKNGAYPCIITIDPDNGRYTIRKEDTSGEVFNSPEELKQWIHENWTADDFEDPLAFHHMLDKIQDTP</sequence>
<dbReference type="AlphaFoldDB" id="A0A1I2N4U4"/>
<keyword evidence="2" id="KW-1185">Reference proteome</keyword>
<dbReference type="EMBL" id="FOOG01000017">
    <property type="protein sequence ID" value="SFF98792.1"/>
    <property type="molecule type" value="Genomic_DNA"/>
</dbReference>
<evidence type="ECO:0000313" key="2">
    <source>
        <dbReference type="Proteomes" id="UP000198897"/>
    </source>
</evidence>
<reference evidence="2" key="1">
    <citation type="submission" date="2016-10" db="EMBL/GenBank/DDBJ databases">
        <authorList>
            <person name="Varghese N."/>
            <person name="Submissions S."/>
        </authorList>
    </citation>
    <scope>NUCLEOTIDE SEQUENCE [LARGE SCALE GENOMIC DNA]</scope>
    <source>
        <strain evidence="2">FP5</strain>
    </source>
</reference>
<evidence type="ECO:0000313" key="1">
    <source>
        <dbReference type="EMBL" id="SFF98792.1"/>
    </source>
</evidence>
<gene>
    <name evidence="1" type="ORF">SAMN05216353_11747</name>
</gene>
<name>A0A1I2N4U4_9BACI</name>
<organism evidence="1 2">
    <name type="scientific">Halobacillus alkaliphilus</name>
    <dbReference type="NCBI Taxonomy" id="396056"/>
    <lineage>
        <taxon>Bacteria</taxon>
        <taxon>Bacillati</taxon>
        <taxon>Bacillota</taxon>
        <taxon>Bacilli</taxon>
        <taxon>Bacillales</taxon>
        <taxon>Bacillaceae</taxon>
        <taxon>Halobacillus</taxon>
    </lineage>
</organism>
<dbReference type="Proteomes" id="UP000198897">
    <property type="component" value="Unassembled WGS sequence"/>
</dbReference>
<dbReference type="OrthoDB" id="2691866at2"/>
<proteinExistence type="predicted"/>
<evidence type="ECO:0008006" key="3">
    <source>
        <dbReference type="Google" id="ProtNLM"/>
    </source>
</evidence>